<organism evidence="2 3">
    <name type="scientific">Tsukamurella soli</name>
    <dbReference type="NCBI Taxonomy" id="644556"/>
    <lineage>
        <taxon>Bacteria</taxon>
        <taxon>Bacillati</taxon>
        <taxon>Actinomycetota</taxon>
        <taxon>Actinomycetes</taxon>
        <taxon>Mycobacteriales</taxon>
        <taxon>Tsukamurellaceae</taxon>
        <taxon>Tsukamurella</taxon>
    </lineage>
</organism>
<dbReference type="EMBL" id="BAABFR010000007">
    <property type="protein sequence ID" value="GAA4385589.1"/>
    <property type="molecule type" value="Genomic_DNA"/>
</dbReference>
<comment type="caution">
    <text evidence="2">The sequence shown here is derived from an EMBL/GenBank/DDBJ whole genome shotgun (WGS) entry which is preliminary data.</text>
</comment>
<accession>A0ABP8J5S7</accession>
<feature type="region of interest" description="Disordered" evidence="1">
    <location>
        <begin position="40"/>
        <end position="81"/>
    </location>
</feature>
<evidence type="ECO:0000313" key="2">
    <source>
        <dbReference type="EMBL" id="GAA4385589.1"/>
    </source>
</evidence>
<gene>
    <name evidence="2" type="ORF">GCM10023147_07510</name>
</gene>
<reference evidence="3" key="1">
    <citation type="journal article" date="2019" name="Int. J. Syst. Evol. Microbiol.">
        <title>The Global Catalogue of Microorganisms (GCM) 10K type strain sequencing project: providing services to taxonomists for standard genome sequencing and annotation.</title>
        <authorList>
            <consortium name="The Broad Institute Genomics Platform"/>
            <consortium name="The Broad Institute Genome Sequencing Center for Infectious Disease"/>
            <person name="Wu L."/>
            <person name="Ma J."/>
        </authorList>
    </citation>
    <scope>NUCLEOTIDE SEQUENCE [LARGE SCALE GENOMIC DNA]</scope>
    <source>
        <strain evidence="3">JCM 17688</strain>
    </source>
</reference>
<sequence>MSNESGRGEVAKGVIEDLEGKVKEAVGTVLGRADLVDAGRAQQDEAADQREAAEHEANAEQKRAQAGDAEADEVAARRRRR</sequence>
<keyword evidence="3" id="KW-1185">Reference proteome</keyword>
<protein>
    <recommendedName>
        <fullName evidence="4">CsbD-like</fullName>
    </recommendedName>
</protein>
<evidence type="ECO:0000313" key="3">
    <source>
        <dbReference type="Proteomes" id="UP001500635"/>
    </source>
</evidence>
<name>A0ABP8J5S7_9ACTN</name>
<evidence type="ECO:0008006" key="4">
    <source>
        <dbReference type="Google" id="ProtNLM"/>
    </source>
</evidence>
<feature type="compositionally biased region" description="Basic and acidic residues" evidence="1">
    <location>
        <begin position="47"/>
        <end position="65"/>
    </location>
</feature>
<evidence type="ECO:0000256" key="1">
    <source>
        <dbReference type="SAM" id="MobiDB-lite"/>
    </source>
</evidence>
<proteinExistence type="predicted"/>
<dbReference type="Proteomes" id="UP001500635">
    <property type="component" value="Unassembled WGS sequence"/>
</dbReference>
<dbReference type="RefSeq" id="WP_344991049.1">
    <property type="nucleotide sequence ID" value="NZ_BAABFR010000007.1"/>
</dbReference>